<feature type="domain" description="PHD-type" evidence="20">
    <location>
        <begin position="604"/>
        <end position="737"/>
    </location>
</feature>
<keyword evidence="22" id="KW-1185">Reference proteome</keyword>
<dbReference type="FunFam" id="2.60.120.650:FF:000048">
    <property type="entry name" value="Lysine-specific demethylase 4A"/>
    <property type="match status" value="1"/>
</dbReference>
<evidence type="ECO:0000259" key="19">
    <source>
        <dbReference type="PROSITE" id="PS51184"/>
    </source>
</evidence>
<reference evidence="21" key="1">
    <citation type="submission" date="2023-03" db="EMBL/GenBank/DDBJ databases">
        <authorList>
            <person name="Steffen K."/>
            <person name="Cardenas P."/>
        </authorList>
    </citation>
    <scope>NUCLEOTIDE SEQUENCE</scope>
</reference>
<gene>
    <name evidence="21" type="ORF">GBAR_LOCUS8691</name>
</gene>
<keyword evidence="13" id="KW-0804">Transcription</keyword>
<feature type="transmembrane region" description="Helical" evidence="17">
    <location>
        <begin position="31"/>
        <end position="53"/>
    </location>
</feature>
<keyword evidence="17" id="KW-0472">Membrane</keyword>
<comment type="cofactor">
    <cofactor evidence="1">
        <name>Fe(2+)</name>
        <dbReference type="ChEBI" id="CHEBI:29033"/>
    </cofactor>
</comment>
<evidence type="ECO:0000256" key="11">
    <source>
        <dbReference type="ARBA" id="ARBA00023004"/>
    </source>
</evidence>
<evidence type="ECO:0000256" key="10">
    <source>
        <dbReference type="ARBA" id="ARBA00023002"/>
    </source>
</evidence>
<dbReference type="EMBL" id="CASHTH010001294">
    <property type="protein sequence ID" value="CAI8013785.1"/>
    <property type="molecule type" value="Genomic_DNA"/>
</dbReference>
<evidence type="ECO:0000259" key="20">
    <source>
        <dbReference type="PROSITE" id="PS51805"/>
    </source>
</evidence>
<evidence type="ECO:0000256" key="1">
    <source>
        <dbReference type="ARBA" id="ARBA00001954"/>
    </source>
</evidence>
<evidence type="ECO:0000256" key="7">
    <source>
        <dbReference type="ARBA" id="ARBA00022833"/>
    </source>
</evidence>
<sequence length="869" mass="98175">MQDLVWDSSITILAPDLFPLQRLLLHRLDEFLHSCLYACAYYDVILSVVLLFAKIRLSCRPKMSWRMEPGGVMCFSPTMEQFRDFSAFVAYMEDQGAHKFGIAKVIPPKEWCPRRSYADIGSVVISTPVSQFVSGQQGIYQLYNIQKKALTYNEFAAKANSDQYKPPKYSNLEELERKYWKNVTFNQPLYGADIQGTLTEPSVKEWNINRLATILDGMVDEYGVAIPGVNTAYLYFGMWKTSFAWHTEDMDLYSINYLHFGAPKLWYSLSPEHGPKLERLAKGLFPECADECASFLRHKMSILSPSVLRQNSIQVNKVTQEEGQFIITFPYGYHSGFNAGLNCAESTNFASVRWIDFGKRATQCKCQPDNVRINMDYFVEKYQPEQWRAYYRQKYSESPALQTEDSLLGRKRASQGPVLSFSTSVKRQRIADPVKNDWTERFSGLWHSQPRNFALERAFNQLASRGTTRCCICSIFDVHSPYRGMDSAQIRTASQGLQISEHSERSRGVRSLKVVVQRALIELPSSLRRRCSVEGGEGETRGRRRSRRAMKREPSLEQDDADSQLITCQSCDITVHRGCYGVTGDAPLPTQDWQCTRCSEKAVNAECCLCVLRGGALKPTTTGRWAHLVCAVSIPEVFLEDSSRKEPVLASDIPRSRKKLVRQSSLVSTCVLSRNDCVQRCCMCLPVQATMTRGLGVCVQCVRDRCYSAFHVTCAQYRGLLTEECGERSGLVCHKHYMVQEEQAGLEIGPGDEVYVEQGGKMVSGKVVEVSSQTQYEVSFEDGSVCSNLGPGDIVDSPSSPPQQGSKLRVRWSDGQIYPTTVLGQHSAPLYTVLCSTGRKLQLTDEYVYSTREKLPRGLQNKIKKSLKT</sequence>
<comment type="similarity">
    <text evidence="3">Belongs to the JHDM3 histone demethylase family.</text>
</comment>
<dbReference type="GO" id="GO:0051864">
    <property type="term" value="F:histone H3K36 demethylase activity"/>
    <property type="evidence" value="ECO:0007669"/>
    <property type="project" value="TreeGrafter"/>
</dbReference>
<dbReference type="Gene3D" id="3.10.330.70">
    <property type="match status" value="1"/>
</dbReference>
<accession>A0AA35RLK4</accession>
<dbReference type="PANTHER" id="PTHR10694:SF129">
    <property type="entry name" value="LYSINE-SPECIFIC DEMETHYLASE 4B-RELATED"/>
    <property type="match status" value="1"/>
</dbReference>
<dbReference type="InterPro" id="IPR003347">
    <property type="entry name" value="JmjC_dom"/>
</dbReference>
<dbReference type="SMART" id="SM00545">
    <property type="entry name" value="JmjN"/>
    <property type="match status" value="1"/>
</dbReference>
<dbReference type="PROSITE" id="PS51805">
    <property type="entry name" value="EPHD"/>
    <property type="match status" value="1"/>
</dbReference>
<dbReference type="Pfam" id="PF02375">
    <property type="entry name" value="JmjN"/>
    <property type="match status" value="1"/>
</dbReference>
<evidence type="ECO:0000259" key="18">
    <source>
        <dbReference type="PROSITE" id="PS51183"/>
    </source>
</evidence>
<dbReference type="SUPFAM" id="SSF63748">
    <property type="entry name" value="Tudor/PWWP/MBT"/>
    <property type="match status" value="2"/>
</dbReference>
<evidence type="ECO:0000256" key="3">
    <source>
        <dbReference type="ARBA" id="ARBA00009711"/>
    </source>
</evidence>
<dbReference type="SUPFAM" id="SSF51197">
    <property type="entry name" value="Clavaminate synthase-like"/>
    <property type="match status" value="1"/>
</dbReference>
<keyword evidence="12" id="KW-0805">Transcription regulation</keyword>
<evidence type="ECO:0000256" key="12">
    <source>
        <dbReference type="ARBA" id="ARBA00023015"/>
    </source>
</evidence>
<dbReference type="SUPFAM" id="SSF57903">
    <property type="entry name" value="FYVE/PHD zinc finger"/>
    <property type="match status" value="1"/>
</dbReference>
<evidence type="ECO:0000256" key="16">
    <source>
        <dbReference type="SAM" id="MobiDB-lite"/>
    </source>
</evidence>
<dbReference type="Gene3D" id="2.30.30.140">
    <property type="match status" value="1"/>
</dbReference>
<protein>
    <recommendedName>
        <fullName evidence="4">[histone H3]-trimethyl-L-lysine(9) demethylase</fullName>
        <ecNumber evidence="4">1.14.11.66</ecNumber>
    </recommendedName>
</protein>
<feature type="region of interest" description="Disordered" evidence="16">
    <location>
        <begin position="532"/>
        <end position="561"/>
    </location>
</feature>
<evidence type="ECO:0000256" key="5">
    <source>
        <dbReference type="ARBA" id="ARBA00022723"/>
    </source>
</evidence>
<dbReference type="Gene3D" id="2.60.120.650">
    <property type="entry name" value="Cupin"/>
    <property type="match status" value="1"/>
</dbReference>
<dbReference type="InterPro" id="IPR001965">
    <property type="entry name" value="Znf_PHD"/>
</dbReference>
<dbReference type="EC" id="1.14.11.66" evidence="4"/>
<dbReference type="GO" id="GO:0005634">
    <property type="term" value="C:nucleus"/>
    <property type="evidence" value="ECO:0007669"/>
    <property type="project" value="UniProtKB-SubCell"/>
</dbReference>
<dbReference type="PROSITE" id="PS51183">
    <property type="entry name" value="JMJN"/>
    <property type="match status" value="1"/>
</dbReference>
<dbReference type="PANTHER" id="PTHR10694">
    <property type="entry name" value="LYSINE-SPECIFIC DEMETHYLASE"/>
    <property type="match status" value="1"/>
</dbReference>
<dbReference type="InterPro" id="IPR003349">
    <property type="entry name" value="JmjN"/>
</dbReference>
<dbReference type="Pfam" id="PF13831">
    <property type="entry name" value="PHD_2"/>
    <property type="match status" value="1"/>
</dbReference>
<dbReference type="AlphaFoldDB" id="A0AA35RLK4"/>
<dbReference type="Gene3D" id="3.30.40.10">
    <property type="entry name" value="Zinc/RING finger domain, C3HC4 (zinc finger)"/>
    <property type="match status" value="1"/>
</dbReference>
<dbReference type="SMART" id="SM00558">
    <property type="entry name" value="JmjC"/>
    <property type="match status" value="1"/>
</dbReference>
<evidence type="ECO:0000256" key="6">
    <source>
        <dbReference type="ARBA" id="ARBA00022771"/>
    </source>
</evidence>
<keyword evidence="17" id="KW-0812">Transmembrane</keyword>
<dbReference type="InterPro" id="IPR011011">
    <property type="entry name" value="Znf_FYVE_PHD"/>
</dbReference>
<dbReference type="GO" id="GO:0140684">
    <property type="term" value="F:histone H3K9me2/H3K9me3 demethylase activity"/>
    <property type="evidence" value="ECO:0007669"/>
    <property type="project" value="UniProtKB-EC"/>
</dbReference>
<dbReference type="Pfam" id="PF02373">
    <property type="entry name" value="JmjC"/>
    <property type="match status" value="1"/>
</dbReference>
<keyword evidence="14" id="KW-0539">Nucleus</keyword>
<comment type="subcellular location">
    <subcellularLocation>
        <location evidence="2">Nucleus</location>
    </subcellularLocation>
</comment>
<evidence type="ECO:0000313" key="22">
    <source>
        <dbReference type="Proteomes" id="UP001174909"/>
    </source>
</evidence>
<dbReference type="GO" id="GO:0008270">
    <property type="term" value="F:zinc ion binding"/>
    <property type="evidence" value="ECO:0007669"/>
    <property type="project" value="UniProtKB-KW"/>
</dbReference>
<dbReference type="SMART" id="SM00249">
    <property type="entry name" value="PHD"/>
    <property type="match status" value="2"/>
</dbReference>
<evidence type="ECO:0000313" key="21">
    <source>
        <dbReference type="EMBL" id="CAI8013785.1"/>
    </source>
</evidence>
<dbReference type="InterPro" id="IPR013083">
    <property type="entry name" value="Znf_RING/FYVE/PHD"/>
</dbReference>
<organism evidence="21 22">
    <name type="scientific">Geodia barretti</name>
    <name type="common">Barrett's horny sponge</name>
    <dbReference type="NCBI Taxonomy" id="519541"/>
    <lineage>
        <taxon>Eukaryota</taxon>
        <taxon>Metazoa</taxon>
        <taxon>Porifera</taxon>
        <taxon>Demospongiae</taxon>
        <taxon>Heteroscleromorpha</taxon>
        <taxon>Tetractinellida</taxon>
        <taxon>Astrophorina</taxon>
        <taxon>Geodiidae</taxon>
        <taxon>Geodia</taxon>
    </lineage>
</organism>
<dbReference type="Pfam" id="PF13832">
    <property type="entry name" value="zf-HC5HC2H_2"/>
    <property type="match status" value="1"/>
</dbReference>
<comment type="catalytic activity">
    <reaction evidence="15">
        <text>N(6),N(6),N(6)-trimethyl-L-lysyl(9)-[histone H3] + 2 2-oxoglutarate + 2 O2 = N(6)-methyl-L-lysyl(9)-[histone H3] + 2 formaldehyde + 2 succinate + 2 CO2</text>
        <dbReference type="Rhea" id="RHEA:60200"/>
        <dbReference type="Rhea" id="RHEA-COMP:15538"/>
        <dbReference type="Rhea" id="RHEA-COMP:15542"/>
        <dbReference type="ChEBI" id="CHEBI:15379"/>
        <dbReference type="ChEBI" id="CHEBI:16526"/>
        <dbReference type="ChEBI" id="CHEBI:16810"/>
        <dbReference type="ChEBI" id="CHEBI:16842"/>
        <dbReference type="ChEBI" id="CHEBI:30031"/>
        <dbReference type="ChEBI" id="CHEBI:61929"/>
        <dbReference type="ChEBI" id="CHEBI:61961"/>
        <dbReference type="EC" id="1.14.11.66"/>
    </reaction>
</comment>
<keyword evidence="9" id="KW-0223">Dioxygenase</keyword>
<dbReference type="Proteomes" id="UP001174909">
    <property type="component" value="Unassembled WGS sequence"/>
</dbReference>
<dbReference type="GO" id="GO:0000785">
    <property type="term" value="C:chromatin"/>
    <property type="evidence" value="ECO:0007669"/>
    <property type="project" value="TreeGrafter"/>
</dbReference>
<evidence type="ECO:0000256" key="15">
    <source>
        <dbReference type="ARBA" id="ARBA00049349"/>
    </source>
</evidence>
<keyword evidence="6" id="KW-0863">Zinc-finger</keyword>
<keyword evidence="11" id="KW-0408">Iron</keyword>
<evidence type="ECO:0000256" key="2">
    <source>
        <dbReference type="ARBA" id="ARBA00004123"/>
    </source>
</evidence>
<dbReference type="InterPro" id="IPR034732">
    <property type="entry name" value="EPHD"/>
</dbReference>
<keyword evidence="8" id="KW-0156">Chromatin regulator</keyword>
<evidence type="ECO:0000256" key="17">
    <source>
        <dbReference type="SAM" id="Phobius"/>
    </source>
</evidence>
<evidence type="ECO:0000256" key="4">
    <source>
        <dbReference type="ARBA" id="ARBA00012900"/>
    </source>
</evidence>
<dbReference type="InterPro" id="IPR019787">
    <property type="entry name" value="Znf_PHD-finger"/>
</dbReference>
<evidence type="ECO:0000256" key="9">
    <source>
        <dbReference type="ARBA" id="ARBA00022964"/>
    </source>
</evidence>
<dbReference type="GO" id="GO:0010468">
    <property type="term" value="P:regulation of gene expression"/>
    <property type="evidence" value="ECO:0007669"/>
    <property type="project" value="TreeGrafter"/>
</dbReference>
<keyword evidence="5" id="KW-0479">Metal-binding</keyword>
<comment type="caution">
    <text evidence="21">The sequence shown here is derived from an EMBL/GenBank/DDBJ whole genome shotgun (WGS) entry which is preliminary data.</text>
</comment>
<keyword evidence="10" id="KW-0560">Oxidoreductase</keyword>
<keyword evidence="17" id="KW-1133">Transmembrane helix</keyword>
<feature type="domain" description="JmjN" evidence="18">
    <location>
        <begin position="72"/>
        <end position="114"/>
    </location>
</feature>
<evidence type="ECO:0000256" key="14">
    <source>
        <dbReference type="ARBA" id="ARBA00023242"/>
    </source>
</evidence>
<dbReference type="PROSITE" id="PS51184">
    <property type="entry name" value="JMJC"/>
    <property type="match status" value="1"/>
</dbReference>
<feature type="domain" description="JmjC" evidence="19">
    <location>
        <begin position="200"/>
        <end position="366"/>
    </location>
</feature>
<name>A0AA35RLK4_GEOBA</name>
<evidence type="ECO:0000256" key="8">
    <source>
        <dbReference type="ARBA" id="ARBA00022853"/>
    </source>
</evidence>
<keyword evidence="7" id="KW-0862">Zinc</keyword>
<evidence type="ECO:0000256" key="13">
    <source>
        <dbReference type="ARBA" id="ARBA00023163"/>
    </source>
</evidence>
<proteinExistence type="inferred from homology"/>